<sequence>MLAPSLALSMMKLAGLRQRDGVTCGPTVAVVAGALLDPGYREALQTPHLFHAEQGRVHRLVNRFWPRRLGTTPVGVARAISAHSPVRYRWRLFRGLLPGGRDALSDVLSAVRAGRPVAVLVGRFLPRHWILVVGAGEGRLHCYEPSSGQVREVAIDAVRRGGLTGLGFPTPFAFVLPRRW</sequence>
<evidence type="ECO:0008006" key="3">
    <source>
        <dbReference type="Google" id="ProtNLM"/>
    </source>
</evidence>
<organism evidence="1 2">
    <name type="scientific">Mycolicibacterium fluoranthenivorans</name>
    <dbReference type="NCBI Taxonomy" id="258505"/>
    <lineage>
        <taxon>Bacteria</taxon>
        <taxon>Bacillati</taxon>
        <taxon>Actinomycetota</taxon>
        <taxon>Actinomycetes</taxon>
        <taxon>Mycobacteriales</taxon>
        <taxon>Mycobacteriaceae</taxon>
        <taxon>Mycolicibacterium</taxon>
    </lineage>
</organism>
<name>A0A1G4WUH0_9MYCO</name>
<gene>
    <name evidence="1" type="ORF">SAMN02799620_04791</name>
</gene>
<dbReference type="EMBL" id="FMUB01000010">
    <property type="protein sequence ID" value="SCX29254.1"/>
    <property type="molecule type" value="Genomic_DNA"/>
</dbReference>
<evidence type="ECO:0000313" key="1">
    <source>
        <dbReference type="EMBL" id="SCX29254.1"/>
    </source>
</evidence>
<dbReference type="Proteomes" id="UP000199707">
    <property type="component" value="Unassembled WGS sequence"/>
</dbReference>
<accession>A0A1G4WUH0</accession>
<proteinExistence type="predicted"/>
<evidence type="ECO:0000313" key="2">
    <source>
        <dbReference type="Proteomes" id="UP000199707"/>
    </source>
</evidence>
<dbReference type="AlphaFoldDB" id="A0A1G4WUH0"/>
<protein>
    <recommendedName>
        <fullName evidence="3">Peptidase C39-like domain-containing protein</fullName>
    </recommendedName>
</protein>
<reference evidence="2" key="1">
    <citation type="submission" date="2016-10" db="EMBL/GenBank/DDBJ databases">
        <authorList>
            <person name="Varghese N."/>
            <person name="Submissions S."/>
        </authorList>
    </citation>
    <scope>NUCLEOTIDE SEQUENCE [LARGE SCALE GENOMIC DNA]</scope>
    <source>
        <strain evidence="2">UNC267MFSha1.1M11</strain>
    </source>
</reference>
<dbReference type="STRING" id="1502745.SAMN02799620_04791"/>